<comment type="caution">
    <text evidence="6">The sequence shown here is derived from an EMBL/GenBank/DDBJ whole genome shotgun (WGS) entry which is preliminary data.</text>
</comment>
<accession>A0A9W5RFS9</accession>
<keyword evidence="4" id="KW-0460">Magnesium</keyword>
<proteinExistence type="predicted"/>
<dbReference type="GO" id="GO:0005737">
    <property type="term" value="C:cytoplasm"/>
    <property type="evidence" value="ECO:0007669"/>
    <property type="project" value="TreeGrafter"/>
</dbReference>
<evidence type="ECO:0000256" key="5">
    <source>
        <dbReference type="ARBA" id="ARBA00023277"/>
    </source>
</evidence>
<dbReference type="GO" id="GO:0016791">
    <property type="term" value="F:phosphatase activity"/>
    <property type="evidence" value="ECO:0007669"/>
    <property type="project" value="TreeGrafter"/>
</dbReference>
<gene>
    <name evidence="6" type="ORF">HMPREF9238_01353</name>
</gene>
<dbReference type="Gene3D" id="3.40.50.1000">
    <property type="entry name" value="HAD superfamily/HAD-like"/>
    <property type="match status" value="2"/>
</dbReference>
<comment type="cofactor">
    <cofactor evidence="1">
        <name>Mg(2+)</name>
        <dbReference type="ChEBI" id="CHEBI:18420"/>
    </cofactor>
</comment>
<dbReference type="InterPro" id="IPR006357">
    <property type="entry name" value="HAD-SF_hydro_IIA"/>
</dbReference>
<evidence type="ECO:0000256" key="3">
    <source>
        <dbReference type="ARBA" id="ARBA00022801"/>
    </source>
</evidence>
<dbReference type="CDD" id="cd07530">
    <property type="entry name" value="HAD_Pase_UmpH-like"/>
    <property type="match status" value="1"/>
</dbReference>
<dbReference type="NCBIfam" id="TIGR01460">
    <property type="entry name" value="HAD-SF-IIA"/>
    <property type="match status" value="1"/>
</dbReference>
<dbReference type="AlphaFoldDB" id="A0A9W5RFS9"/>
<evidence type="ECO:0000313" key="6">
    <source>
        <dbReference type="EMBL" id="EPD31577.1"/>
    </source>
</evidence>
<dbReference type="RefSeq" id="WP_016444687.1">
    <property type="nucleotide sequence ID" value="NZ_KE150266.1"/>
</dbReference>
<dbReference type="PANTHER" id="PTHR19288">
    <property type="entry name" value="4-NITROPHENYLPHOSPHATASE-RELATED"/>
    <property type="match status" value="1"/>
</dbReference>
<keyword evidence="7" id="KW-1185">Reference proteome</keyword>
<dbReference type="Pfam" id="PF13242">
    <property type="entry name" value="Hydrolase_like"/>
    <property type="match status" value="1"/>
</dbReference>
<protein>
    <submittedName>
        <fullName evidence="6">TIGR01457 family HAD hydrolase</fullName>
    </submittedName>
</protein>
<dbReference type="PANTHER" id="PTHR19288:SF46">
    <property type="entry name" value="HALOACID DEHALOGENASE-LIKE HYDROLASE DOMAIN-CONTAINING PROTEIN 2"/>
    <property type="match status" value="1"/>
</dbReference>
<dbReference type="SUPFAM" id="SSF56784">
    <property type="entry name" value="HAD-like"/>
    <property type="match status" value="1"/>
</dbReference>
<keyword evidence="2" id="KW-0479">Metal-binding</keyword>
<dbReference type="Pfam" id="PF13344">
    <property type="entry name" value="Hydrolase_6"/>
    <property type="match status" value="1"/>
</dbReference>
<evidence type="ECO:0000313" key="7">
    <source>
        <dbReference type="Proteomes" id="UP000014387"/>
    </source>
</evidence>
<dbReference type="EMBL" id="AGWN01000001">
    <property type="protein sequence ID" value="EPD31577.1"/>
    <property type="molecule type" value="Genomic_DNA"/>
</dbReference>
<dbReference type="InterPro" id="IPR023214">
    <property type="entry name" value="HAD_sf"/>
</dbReference>
<evidence type="ECO:0000256" key="4">
    <source>
        <dbReference type="ARBA" id="ARBA00022842"/>
    </source>
</evidence>
<dbReference type="InterPro" id="IPR036412">
    <property type="entry name" value="HAD-like_sf"/>
</dbReference>
<organism evidence="6 7">
    <name type="scientific">Gleimia europaea ACS-120-V-Col10b</name>
    <dbReference type="NCBI Taxonomy" id="883069"/>
    <lineage>
        <taxon>Bacteria</taxon>
        <taxon>Bacillati</taxon>
        <taxon>Actinomycetota</taxon>
        <taxon>Actinomycetes</taxon>
        <taxon>Actinomycetales</taxon>
        <taxon>Actinomycetaceae</taxon>
        <taxon>Gleimia</taxon>
    </lineage>
</organism>
<keyword evidence="5" id="KW-0119">Carbohydrate metabolism</keyword>
<reference evidence="6 7" key="1">
    <citation type="submission" date="2013-05" db="EMBL/GenBank/DDBJ databases">
        <title>The Genome Sequence of Actinomyces europaeus ACS-120-V-COL10B.</title>
        <authorList>
            <consortium name="The Broad Institute Genomics Platform"/>
            <person name="Earl A."/>
            <person name="Ward D."/>
            <person name="Feldgarden M."/>
            <person name="Gevers D."/>
            <person name="Saerens B."/>
            <person name="Vaneechoutte M."/>
            <person name="Walker B."/>
            <person name="Young S."/>
            <person name="Zeng Q."/>
            <person name="Gargeya S."/>
            <person name="Fitzgerald M."/>
            <person name="Haas B."/>
            <person name="Abouelleil A."/>
            <person name="Allen A.W."/>
            <person name="Alvarado L."/>
            <person name="Arachchi H.M."/>
            <person name="Berlin A.M."/>
            <person name="Chapman S.B."/>
            <person name="Gainer-Dewar J."/>
            <person name="Goldberg J."/>
            <person name="Griggs A."/>
            <person name="Gujja S."/>
            <person name="Hansen M."/>
            <person name="Howarth C."/>
            <person name="Imamovic A."/>
            <person name="Ireland A."/>
            <person name="Larimer J."/>
            <person name="McCowan C."/>
            <person name="Murphy C."/>
            <person name="Pearson M."/>
            <person name="Poon T.W."/>
            <person name="Priest M."/>
            <person name="Roberts A."/>
            <person name="Saif S."/>
            <person name="Shea T."/>
            <person name="Sisk P."/>
            <person name="Sykes S."/>
            <person name="Wortman J."/>
            <person name="Nusbaum C."/>
            <person name="Birren B."/>
        </authorList>
    </citation>
    <scope>NUCLEOTIDE SEQUENCE [LARGE SCALE GENOMIC DNA]</scope>
    <source>
        <strain evidence="6 7">ACS-120-V-Col10b</strain>
    </source>
</reference>
<dbReference type="GO" id="GO:0046872">
    <property type="term" value="F:metal ion binding"/>
    <property type="evidence" value="ECO:0007669"/>
    <property type="project" value="UniProtKB-KW"/>
</dbReference>
<name>A0A9W5RFS9_9ACTO</name>
<dbReference type="FunFam" id="3.40.50.1000:FF:000016">
    <property type="entry name" value="HAD family hydrolase"/>
    <property type="match status" value="1"/>
</dbReference>
<dbReference type="Proteomes" id="UP000014387">
    <property type="component" value="Unassembled WGS sequence"/>
</dbReference>
<sequence length="285" mass="31112">MQDTTNFSLDEMPPITSWLSDMDGVLVREERAIDGAQEFIDTLHELNIPFLVFTNNSIYTPRDLSARLDNSGLHVPEEHIWTSALATAAFLSHQSPNSSAFVIGEAGLTTALHSAGYVMTETNPEYVVLGETRSYDFNAITRAIRFIEAGAKFVATNPDVTGPSDEGVLPATGSVAAMITKATGRRPYFLGKPNSMMLRAGLNKIGVHSEVTALIGDRMDTDVQAGIEAGLRTYLVLSGSTSESEIRNFPFRPYRTKNSIADMIEVVRENHRLAQEAGVLEESAQ</sequence>
<dbReference type="OrthoDB" id="9810449at2"/>
<evidence type="ECO:0000256" key="1">
    <source>
        <dbReference type="ARBA" id="ARBA00001946"/>
    </source>
</evidence>
<keyword evidence="3 6" id="KW-0378">Hydrolase</keyword>
<evidence type="ECO:0000256" key="2">
    <source>
        <dbReference type="ARBA" id="ARBA00022723"/>
    </source>
</evidence>